<name>R8BBC4_PHAM7</name>
<proteinExistence type="inferred from homology"/>
<dbReference type="PROSITE" id="PS50821">
    <property type="entry name" value="PAZ"/>
    <property type="match status" value="1"/>
</dbReference>
<keyword evidence="14" id="KW-0051">Antiviral defense</keyword>
<dbReference type="InterPro" id="IPR005034">
    <property type="entry name" value="Dicer_dimerisation"/>
</dbReference>
<evidence type="ECO:0000256" key="9">
    <source>
        <dbReference type="ARBA" id="ARBA00022806"/>
    </source>
</evidence>
<evidence type="ECO:0000256" key="15">
    <source>
        <dbReference type="ARBA" id="ARBA00023211"/>
    </source>
</evidence>
<comment type="cofactor">
    <cofactor evidence="1">
        <name>Mn(2+)</name>
        <dbReference type="ChEBI" id="CHEBI:29035"/>
    </cofactor>
</comment>
<keyword evidence="15" id="KW-0464">Manganese</keyword>
<protein>
    <recommendedName>
        <fullName evidence="3">Dicer-like protein 1</fullName>
    </recommendedName>
</protein>
<evidence type="ECO:0000259" key="21">
    <source>
        <dbReference type="PROSITE" id="PS51194"/>
    </source>
</evidence>
<evidence type="ECO:0000256" key="11">
    <source>
        <dbReference type="ARBA" id="ARBA00022840"/>
    </source>
</evidence>
<evidence type="ECO:0000256" key="3">
    <source>
        <dbReference type="ARBA" id="ARBA00020797"/>
    </source>
</evidence>
<dbReference type="CDD" id="cd00593">
    <property type="entry name" value="RIBOc"/>
    <property type="match status" value="2"/>
</dbReference>
<dbReference type="Pfam" id="PF04851">
    <property type="entry name" value="ResIII"/>
    <property type="match status" value="1"/>
</dbReference>
<evidence type="ECO:0000256" key="5">
    <source>
        <dbReference type="ARBA" id="ARBA00022723"/>
    </source>
</evidence>
<dbReference type="SMART" id="SM00490">
    <property type="entry name" value="HELICc"/>
    <property type="match status" value="1"/>
</dbReference>
<dbReference type="PROSITE" id="PS50142">
    <property type="entry name" value="RNASE_3_2"/>
    <property type="match status" value="2"/>
</dbReference>
<dbReference type="FunFam" id="1.10.1520.10:FF:000015">
    <property type="entry name" value="Dicer-like protein 1"/>
    <property type="match status" value="1"/>
</dbReference>
<gene>
    <name evidence="23" type="ORF">UCRPA7_7883</name>
</gene>
<keyword evidence="24" id="KW-1185">Reference proteome</keyword>
<evidence type="ECO:0000256" key="6">
    <source>
        <dbReference type="ARBA" id="ARBA00022737"/>
    </source>
</evidence>
<keyword evidence="8" id="KW-0378">Hydrolase</keyword>
<feature type="domain" description="Helicase ATP-binding" evidence="20">
    <location>
        <begin position="136"/>
        <end position="319"/>
    </location>
</feature>
<dbReference type="GO" id="GO:0005634">
    <property type="term" value="C:nucleus"/>
    <property type="evidence" value="ECO:0007669"/>
    <property type="project" value="TreeGrafter"/>
</dbReference>
<dbReference type="EMBL" id="KB933328">
    <property type="protein sequence ID" value="EON96574.1"/>
    <property type="molecule type" value="Genomic_DNA"/>
</dbReference>
<evidence type="ECO:0000259" key="20">
    <source>
        <dbReference type="PROSITE" id="PS51192"/>
    </source>
</evidence>
<dbReference type="Gene3D" id="1.10.1520.10">
    <property type="entry name" value="Ribonuclease III domain"/>
    <property type="match status" value="2"/>
</dbReference>
<evidence type="ECO:0000256" key="12">
    <source>
        <dbReference type="ARBA" id="ARBA00022842"/>
    </source>
</evidence>
<accession>R8BBC4</accession>
<feature type="domain" description="Helicase C-terminal" evidence="21">
    <location>
        <begin position="428"/>
        <end position="601"/>
    </location>
</feature>
<evidence type="ECO:0000256" key="2">
    <source>
        <dbReference type="ARBA" id="ARBA00001946"/>
    </source>
</evidence>
<dbReference type="InterPro" id="IPR006935">
    <property type="entry name" value="Helicase/UvrB_N"/>
</dbReference>
<keyword evidence="7" id="KW-0547">Nucleotide-binding</keyword>
<dbReference type="GO" id="GO:0046872">
    <property type="term" value="F:metal ion binding"/>
    <property type="evidence" value="ECO:0007669"/>
    <property type="project" value="UniProtKB-KW"/>
</dbReference>
<dbReference type="HOGENOM" id="CLU_000907_4_3_1"/>
<dbReference type="RefSeq" id="XP_007918594.1">
    <property type="nucleotide sequence ID" value="XM_007920403.1"/>
</dbReference>
<dbReference type="OrthoDB" id="416741at2759"/>
<dbReference type="GO" id="GO:0051607">
    <property type="term" value="P:defense response to virus"/>
    <property type="evidence" value="ECO:0007669"/>
    <property type="project" value="UniProtKB-KW"/>
</dbReference>
<dbReference type="Pfam" id="PF00271">
    <property type="entry name" value="Helicase_C"/>
    <property type="match status" value="1"/>
</dbReference>
<dbReference type="GO" id="GO:0005737">
    <property type="term" value="C:cytoplasm"/>
    <property type="evidence" value="ECO:0007669"/>
    <property type="project" value="TreeGrafter"/>
</dbReference>
<dbReference type="GO" id="GO:0030422">
    <property type="term" value="P:siRNA processing"/>
    <property type="evidence" value="ECO:0007669"/>
    <property type="project" value="TreeGrafter"/>
</dbReference>
<keyword evidence="4" id="KW-0930">Antiviral protein</keyword>
<dbReference type="SUPFAM" id="SSF69065">
    <property type="entry name" value="RNase III domain-like"/>
    <property type="match status" value="2"/>
</dbReference>
<keyword evidence="10" id="KW-0862">Zinc</keyword>
<keyword evidence="5" id="KW-0479">Metal-binding</keyword>
<dbReference type="PROSITE" id="PS51194">
    <property type="entry name" value="HELICASE_CTER"/>
    <property type="match status" value="1"/>
</dbReference>
<dbReference type="KEGG" id="tmn:UCRPA7_7883"/>
<dbReference type="CDD" id="cd18034">
    <property type="entry name" value="DEXHc_dicer"/>
    <property type="match status" value="1"/>
</dbReference>
<feature type="domain" description="RNase III" evidence="18">
    <location>
        <begin position="1128"/>
        <end position="1288"/>
    </location>
</feature>
<dbReference type="Pfam" id="PF00636">
    <property type="entry name" value="Ribonuclease_3"/>
    <property type="match status" value="2"/>
</dbReference>
<dbReference type="GO" id="GO:0050688">
    <property type="term" value="P:regulation of defense response to virus"/>
    <property type="evidence" value="ECO:0007669"/>
    <property type="project" value="UniProtKB-KW"/>
</dbReference>
<dbReference type="GO" id="GO:0003723">
    <property type="term" value="F:RNA binding"/>
    <property type="evidence" value="ECO:0007669"/>
    <property type="project" value="UniProtKB-UniRule"/>
</dbReference>
<organism evidence="23 24">
    <name type="scientific">Phaeoacremonium minimum (strain UCR-PA7)</name>
    <name type="common">Esca disease fungus</name>
    <name type="synonym">Togninia minima</name>
    <dbReference type="NCBI Taxonomy" id="1286976"/>
    <lineage>
        <taxon>Eukaryota</taxon>
        <taxon>Fungi</taxon>
        <taxon>Dikarya</taxon>
        <taxon>Ascomycota</taxon>
        <taxon>Pezizomycotina</taxon>
        <taxon>Sordariomycetes</taxon>
        <taxon>Sordariomycetidae</taxon>
        <taxon>Togniniales</taxon>
        <taxon>Togniniaceae</taxon>
        <taxon>Phaeoacremonium</taxon>
    </lineage>
</organism>
<evidence type="ECO:0000256" key="16">
    <source>
        <dbReference type="ARBA" id="ARBA00035116"/>
    </source>
</evidence>
<evidence type="ECO:0000256" key="1">
    <source>
        <dbReference type="ARBA" id="ARBA00001936"/>
    </source>
</evidence>
<dbReference type="InterPro" id="IPR056755">
    <property type="entry name" value="DSRM_2"/>
</dbReference>
<dbReference type="SMART" id="SM00535">
    <property type="entry name" value="RIBOc"/>
    <property type="match status" value="2"/>
</dbReference>
<comment type="cofactor">
    <cofactor evidence="2">
        <name>Mg(2+)</name>
        <dbReference type="ChEBI" id="CHEBI:18420"/>
    </cofactor>
</comment>
<sequence>MGDLIPSDLDVALPKTEPTMLKDVIGSFKDDLLQYIGSDITKETIDRDSSNISEDDEDENHQLAWNEPSKPRKISQKKRSEIAGFDTWLEEHREQVSKETAERMSGTYDDNSVNYLVKGMEGHRIITSPRDYQVELFERAKQMNTIAVLDTGSGKTLIAALLLQWVIDHELEDRAAGLQKRISFFLVDKVALVFQQHAVLDCNLDHPVEKFCGTTLNRGWKTKAFWDSVVNDNMVVVCTAEILRQCLQHAYIRLDQINLLIFDEAHHAKKEHPYAKIILDFYIHEENKARRPRIFGMTASPVDAKTNVTVAATALEEILHSKIATASDPTVLQRTVSKPKAEILQTYNRLSSPHNTELTLRLMGPLGSNKAFRKLFQFSRDATSQLGPWCADRIWQKVFLEEGEQLMRLEARGERDFAQDTALGVISKEYQSVVHIARPLVCAHSFESVRPTVEHLSPKVMSLLNCLSAHFSKSEDTKCIIFVQMRLTALMLMDLLQQPNIRIKNVKVGTLKGELNCLISTSVGEEGIDIPDCNLIIRFDLYTTMIQYIQSRGRARHENSTYIHMLEIGNGEHRRRLYQNTYNEAVLREFCSALPEDRKLEGYDSNMDYYLKQAKNKRQYIVKSTGAKLNFKQSLVTLATFVSSLPHADEVNLVPEYVMSATDEGYVCEVMLPLTSPIRSVTGHYFPSKQAAKCSAAYEMCLELIRNKYLDEHLRPIFTKQLPAMANARLNISSKKKDQYVPSKENHHYDFSTCSHPSKIIDWKATQYVQSTERVTFDGNEPDDFFVDKYVTDPYDGSRKFYLRKVRRDLKQQDPIPEGIKVPTNRAWNDVPHDIRNYSLRMWSNSRNRFQWQEYQPVVEADLVPLRRNLLDERLDAESTMQTCFLVLQPLEISPLPVDVVAMAYNIPAIIYRLESNLVALDACKLVGLDIRPDLAIEAFTKDSDNTDEHDQEPLNFQAGMGKNYERLEFLGDSFLKMATTISLYTLIPDKNEFDYHVERMCLICNKNLFNNALDLNLQEYIRSKAFSRRTWYPDNLELIKGKKTEEKKNKNTHILADKSIADVCEALIGAAYMTGRESNDFDMAVQAVTVVVNHKNHRMKSWSEYYAAYEKPNWQTASASASQLALAKKIKEKMGYDFKYPRLLRCAFRHPSYPRHYESLPSYQRLEFLGDALLDMTIVDYLYQKYPTKDPQWLTEHKMAIVSNQFLGCLAVSLGFHKHMLSFSSTLQKQVMEYVTVIVEAKEQAEEEAQRTKEGFAWDYWVNVNHPPKCLADLVEAYVGAVFVDSQYDYGQVQAFFDTHVLPYFRDMSIYDTFANKHPVTFCSNLLGQTFHCNGWGVQIQEVQVTEGEGFITGATKVVAGFMVHGQVVGHGVSESGRYAKIYAAKEALKKLQSMTVSEFRDEFKCNCIPEEAATDDVLEHATAV</sequence>
<dbReference type="PROSITE" id="PS51327">
    <property type="entry name" value="DICER_DSRBF"/>
    <property type="match status" value="1"/>
</dbReference>
<dbReference type="GeneID" id="19328680"/>
<keyword evidence="9" id="KW-0347">Helicase</keyword>
<dbReference type="Pfam" id="PF03368">
    <property type="entry name" value="Dicer_dimer"/>
    <property type="match status" value="1"/>
</dbReference>
<dbReference type="SMART" id="SM00487">
    <property type="entry name" value="DEXDc"/>
    <property type="match status" value="1"/>
</dbReference>
<feature type="domain" description="RNase III" evidence="18">
    <location>
        <begin position="934"/>
        <end position="1077"/>
    </location>
</feature>
<dbReference type="PROSITE" id="PS00517">
    <property type="entry name" value="RNASE_3_1"/>
    <property type="match status" value="2"/>
</dbReference>
<evidence type="ECO:0000259" key="19">
    <source>
        <dbReference type="PROSITE" id="PS50821"/>
    </source>
</evidence>
<dbReference type="GO" id="GO:0003677">
    <property type="term" value="F:DNA binding"/>
    <property type="evidence" value="ECO:0007669"/>
    <property type="project" value="InterPro"/>
</dbReference>
<evidence type="ECO:0000256" key="4">
    <source>
        <dbReference type="ARBA" id="ARBA00022721"/>
    </source>
</evidence>
<dbReference type="InterPro" id="IPR014001">
    <property type="entry name" value="Helicase_ATP-bd"/>
</dbReference>
<dbReference type="Proteomes" id="UP000014074">
    <property type="component" value="Unassembled WGS sequence"/>
</dbReference>
<dbReference type="GO" id="GO:0004386">
    <property type="term" value="F:helicase activity"/>
    <property type="evidence" value="ECO:0007669"/>
    <property type="project" value="UniProtKB-KW"/>
</dbReference>
<evidence type="ECO:0000313" key="23">
    <source>
        <dbReference type="EMBL" id="EON96574.1"/>
    </source>
</evidence>
<reference evidence="24" key="1">
    <citation type="journal article" date="2013" name="Genome Announc.">
        <title>Draft genome sequence of the ascomycete Phaeoacremonium aleophilum strain UCR-PA7, a causal agent of the esca disease complex in grapevines.</title>
        <authorList>
            <person name="Blanco-Ulate B."/>
            <person name="Rolshausen P."/>
            <person name="Cantu D."/>
        </authorList>
    </citation>
    <scope>NUCLEOTIDE SEQUENCE [LARGE SCALE GENOMIC DNA]</scope>
    <source>
        <strain evidence="24">UCR-PA7</strain>
    </source>
</reference>
<evidence type="ECO:0000256" key="7">
    <source>
        <dbReference type="ARBA" id="ARBA00022741"/>
    </source>
</evidence>
<dbReference type="InterPro" id="IPR036389">
    <property type="entry name" value="RNase_III_sf"/>
</dbReference>
<keyword evidence="13 17" id="KW-0694">RNA-binding</keyword>
<evidence type="ECO:0000256" key="8">
    <source>
        <dbReference type="ARBA" id="ARBA00022801"/>
    </source>
</evidence>
<dbReference type="GO" id="GO:0005524">
    <property type="term" value="F:ATP binding"/>
    <property type="evidence" value="ECO:0007669"/>
    <property type="project" value="UniProtKB-KW"/>
</dbReference>
<dbReference type="InterPro" id="IPR000999">
    <property type="entry name" value="RNase_III_dom"/>
</dbReference>
<comment type="similarity">
    <text evidence="16 17">Belongs to the helicase family. Dicer subfamily.</text>
</comment>
<evidence type="ECO:0000259" key="22">
    <source>
        <dbReference type="PROSITE" id="PS51327"/>
    </source>
</evidence>
<dbReference type="GO" id="GO:0004525">
    <property type="term" value="F:ribonuclease III activity"/>
    <property type="evidence" value="ECO:0007669"/>
    <property type="project" value="InterPro"/>
</dbReference>
<feature type="domain" description="PAZ" evidence="19">
    <location>
        <begin position="764"/>
        <end position="895"/>
    </location>
</feature>
<evidence type="ECO:0000313" key="24">
    <source>
        <dbReference type="Proteomes" id="UP000014074"/>
    </source>
</evidence>
<evidence type="ECO:0000259" key="18">
    <source>
        <dbReference type="PROSITE" id="PS50142"/>
    </source>
</evidence>
<dbReference type="PANTHER" id="PTHR14950:SF62">
    <property type="entry name" value="DICER-LIKE PROTEIN 1"/>
    <property type="match status" value="1"/>
</dbReference>
<dbReference type="SUPFAM" id="SSF52540">
    <property type="entry name" value="P-loop containing nucleoside triphosphate hydrolases"/>
    <property type="match status" value="1"/>
</dbReference>
<keyword evidence="11" id="KW-0067">ATP-binding</keyword>
<evidence type="ECO:0000256" key="14">
    <source>
        <dbReference type="ARBA" id="ARBA00023118"/>
    </source>
</evidence>
<dbReference type="InterPro" id="IPR038248">
    <property type="entry name" value="Dicer_dimer_sf"/>
</dbReference>
<feature type="domain" description="Dicer dsRNA-binding fold" evidence="22">
    <location>
        <begin position="634"/>
        <end position="724"/>
    </location>
</feature>
<evidence type="ECO:0000256" key="17">
    <source>
        <dbReference type="PROSITE-ProRule" id="PRU00657"/>
    </source>
</evidence>
<dbReference type="Gene3D" id="3.40.50.300">
    <property type="entry name" value="P-loop containing nucleotide triphosphate hydrolases"/>
    <property type="match status" value="3"/>
</dbReference>
<dbReference type="InterPro" id="IPR027417">
    <property type="entry name" value="P-loop_NTPase"/>
</dbReference>
<keyword evidence="6" id="KW-0677">Repeat</keyword>
<evidence type="ECO:0000256" key="10">
    <source>
        <dbReference type="ARBA" id="ARBA00022833"/>
    </source>
</evidence>
<dbReference type="FunFam" id="3.40.50.300:FF:000628">
    <property type="entry name" value="Endoribonuclease Dicer"/>
    <property type="match status" value="1"/>
</dbReference>
<keyword evidence="12" id="KW-0460">Magnesium</keyword>
<dbReference type="PANTHER" id="PTHR14950">
    <property type="entry name" value="DICER-RELATED"/>
    <property type="match status" value="1"/>
</dbReference>
<dbReference type="InterPro" id="IPR003100">
    <property type="entry name" value="PAZ_dom"/>
</dbReference>
<dbReference type="eggNOG" id="KOG0701">
    <property type="taxonomic scope" value="Eukaryota"/>
</dbReference>
<dbReference type="Gene3D" id="3.30.160.380">
    <property type="entry name" value="Dicer dimerisation domain"/>
    <property type="match status" value="1"/>
</dbReference>
<evidence type="ECO:0000256" key="13">
    <source>
        <dbReference type="ARBA" id="ARBA00022884"/>
    </source>
</evidence>
<dbReference type="PROSITE" id="PS51192">
    <property type="entry name" value="HELICASE_ATP_BIND_1"/>
    <property type="match status" value="1"/>
</dbReference>
<dbReference type="InterPro" id="IPR001650">
    <property type="entry name" value="Helicase_C-like"/>
</dbReference>
<dbReference type="Pfam" id="PF24995">
    <property type="entry name" value="DSRM_2"/>
    <property type="match status" value="1"/>
</dbReference>